<gene>
    <name evidence="6" type="ORF">PBLR_15695</name>
</gene>
<evidence type="ECO:0000256" key="3">
    <source>
        <dbReference type="ARBA" id="ARBA00022630"/>
    </source>
</evidence>
<dbReference type="Gene3D" id="3.50.50.60">
    <property type="entry name" value="FAD/NAD(P)-binding domain"/>
    <property type="match status" value="2"/>
</dbReference>
<sequence length="310" mass="33589">MCYESIIIGGGIAGLQAAIQLGRYRHRVLVIDSGYGRSTICRSYHNVLGWPEGVSGTELRLLGKQQATSLGIHFLEDTVTSLAHSGEDGFTVTTTENGLFTASTLLLATGIVDRLPSLPNLMPCLGLTVYVCPDCDGYEVSGRRTIVLGSGSTGADMALTLLYWTRDVVYVNHEQKPLSADQMHQLDAQRIEVIDAQIEEVVCKEEGVFRGVRLCDGRIIDGERGFVAFGGNEVKSSLAEQIGIERHENKHIMVDPRTKMTNVPNVWAAGDVCVHSEQVTIAMAEGSQAAIWMHKAILQQASPKEGSSSS</sequence>
<dbReference type="RefSeq" id="WP_138188910.1">
    <property type="nucleotide sequence ID" value="NZ_LS992241.1"/>
</dbReference>
<evidence type="ECO:0000256" key="4">
    <source>
        <dbReference type="ARBA" id="ARBA00023002"/>
    </source>
</evidence>
<proteinExistence type="predicted"/>
<dbReference type="Proteomes" id="UP000304148">
    <property type="component" value="Chromosome"/>
</dbReference>
<dbReference type="InterPro" id="IPR036188">
    <property type="entry name" value="FAD/NAD-bd_sf"/>
</dbReference>
<dbReference type="SUPFAM" id="SSF51905">
    <property type="entry name" value="FAD/NAD(P)-binding domain"/>
    <property type="match status" value="1"/>
</dbReference>
<feature type="domain" description="FAD/NAD(P)-binding" evidence="5">
    <location>
        <begin position="5"/>
        <end position="286"/>
    </location>
</feature>
<dbReference type="InterPro" id="IPR023753">
    <property type="entry name" value="FAD/NAD-binding_dom"/>
</dbReference>
<keyword evidence="4" id="KW-0560">Oxidoreductase</keyword>
<evidence type="ECO:0000256" key="2">
    <source>
        <dbReference type="ARBA" id="ARBA00011738"/>
    </source>
</evidence>
<evidence type="ECO:0000259" key="5">
    <source>
        <dbReference type="Pfam" id="PF07992"/>
    </source>
</evidence>
<reference evidence="7" key="1">
    <citation type="submission" date="2018-08" db="EMBL/GenBank/DDBJ databases">
        <authorList>
            <person name="Chevrot R."/>
        </authorList>
    </citation>
    <scope>NUCLEOTIDE SEQUENCE [LARGE SCALE GENOMIC DNA]</scope>
</reference>
<dbReference type="PANTHER" id="PTHR48105">
    <property type="entry name" value="THIOREDOXIN REDUCTASE 1-RELATED-RELATED"/>
    <property type="match status" value="1"/>
</dbReference>
<evidence type="ECO:0000313" key="6">
    <source>
        <dbReference type="EMBL" id="SYX87265.1"/>
    </source>
</evidence>
<dbReference type="PRINTS" id="PR00368">
    <property type="entry name" value="FADPNR"/>
</dbReference>
<dbReference type="GO" id="GO:0016491">
    <property type="term" value="F:oxidoreductase activity"/>
    <property type="evidence" value="ECO:0007669"/>
    <property type="project" value="UniProtKB-KW"/>
</dbReference>
<organism evidence="6 7">
    <name type="scientific">Paenibacillus alvei</name>
    <name type="common">Bacillus alvei</name>
    <dbReference type="NCBI Taxonomy" id="44250"/>
    <lineage>
        <taxon>Bacteria</taxon>
        <taxon>Bacillati</taxon>
        <taxon>Bacillota</taxon>
        <taxon>Bacilli</taxon>
        <taxon>Bacillales</taxon>
        <taxon>Paenibacillaceae</taxon>
        <taxon>Paenibacillus</taxon>
    </lineage>
</organism>
<protein>
    <submittedName>
        <fullName evidence="6">Thioredoxin reductase</fullName>
    </submittedName>
</protein>
<name>A0A383RJP6_PAEAL</name>
<dbReference type="AlphaFoldDB" id="A0A383RJP6"/>
<dbReference type="PRINTS" id="PR00469">
    <property type="entry name" value="PNDRDTASEII"/>
</dbReference>
<evidence type="ECO:0000256" key="1">
    <source>
        <dbReference type="ARBA" id="ARBA00001974"/>
    </source>
</evidence>
<comment type="subunit">
    <text evidence="2">Homodimer.</text>
</comment>
<accession>A0A383RJP6</accession>
<comment type="cofactor">
    <cofactor evidence="1">
        <name>FAD</name>
        <dbReference type="ChEBI" id="CHEBI:57692"/>
    </cofactor>
</comment>
<dbReference type="Pfam" id="PF07992">
    <property type="entry name" value="Pyr_redox_2"/>
    <property type="match status" value="1"/>
</dbReference>
<dbReference type="InterPro" id="IPR050097">
    <property type="entry name" value="Ferredoxin-NADP_redctase_2"/>
</dbReference>
<dbReference type="EMBL" id="LS992241">
    <property type="protein sequence ID" value="SYX87265.1"/>
    <property type="molecule type" value="Genomic_DNA"/>
</dbReference>
<keyword evidence="3" id="KW-0285">Flavoprotein</keyword>
<evidence type="ECO:0000313" key="7">
    <source>
        <dbReference type="Proteomes" id="UP000304148"/>
    </source>
</evidence>